<dbReference type="Proteomes" id="UP000254467">
    <property type="component" value="Unassembled WGS sequence"/>
</dbReference>
<gene>
    <name evidence="2" type="ORF">NCTC11862_01657</name>
</gene>
<dbReference type="OrthoDB" id="4412961at2"/>
<dbReference type="RefSeq" id="WP_018581469.1">
    <property type="nucleotide sequence ID" value="NZ_LDYD01000018.1"/>
</dbReference>
<evidence type="ECO:0000256" key="1">
    <source>
        <dbReference type="SAM" id="MobiDB-lite"/>
    </source>
</evidence>
<proteinExistence type="predicted"/>
<keyword evidence="3" id="KW-1185">Reference proteome</keyword>
<feature type="region of interest" description="Disordered" evidence="1">
    <location>
        <begin position="21"/>
        <end position="44"/>
    </location>
</feature>
<accession>A0A376CNR6</accession>
<sequence length="134" mass="14793">MLYPVPGHTFLQVLVPDTTSSAQPALERSARDDDSSATAPSVPRRSAAPLVKVALDATFGIRQIQALQRVRFSRTVLNNVMSQRRRVHRQGPVTLESCHVREDGEVFGTAVSAGRRYGYAARMDRGRLTSFLVL</sequence>
<dbReference type="STRING" id="35756.GCA_001044155_00311"/>
<reference evidence="2 3" key="1">
    <citation type="submission" date="2018-06" db="EMBL/GenBank/DDBJ databases">
        <authorList>
            <consortium name="Pathogen Informatics"/>
            <person name="Doyle S."/>
        </authorList>
    </citation>
    <scope>NUCLEOTIDE SEQUENCE [LARGE SCALE GENOMIC DNA]</scope>
    <source>
        <strain evidence="2 3">NCTC11862</strain>
    </source>
</reference>
<evidence type="ECO:0000313" key="2">
    <source>
        <dbReference type="EMBL" id="STC69857.1"/>
    </source>
</evidence>
<evidence type="ECO:0000313" key="3">
    <source>
        <dbReference type="Proteomes" id="UP000254467"/>
    </source>
</evidence>
<protein>
    <submittedName>
        <fullName evidence="2">Uncharacterized protein</fullName>
    </submittedName>
</protein>
<dbReference type="AlphaFoldDB" id="A0A376CNR6"/>
<organism evidence="2 3">
    <name type="scientific">Corynebacterium pilosum</name>
    <dbReference type="NCBI Taxonomy" id="35756"/>
    <lineage>
        <taxon>Bacteria</taxon>
        <taxon>Bacillati</taxon>
        <taxon>Actinomycetota</taxon>
        <taxon>Actinomycetes</taxon>
        <taxon>Mycobacteriales</taxon>
        <taxon>Corynebacteriaceae</taxon>
        <taxon>Corynebacterium</taxon>
    </lineage>
</organism>
<dbReference type="EMBL" id="UFXQ01000001">
    <property type="protein sequence ID" value="STC69857.1"/>
    <property type="molecule type" value="Genomic_DNA"/>
</dbReference>
<name>A0A376CNR6_9CORY</name>